<dbReference type="Pfam" id="PF01385">
    <property type="entry name" value="OrfB_IS605"/>
    <property type="match status" value="1"/>
</dbReference>
<protein>
    <submittedName>
        <fullName evidence="10">Transposase</fullName>
    </submittedName>
</protein>
<reference evidence="10 11" key="1">
    <citation type="submission" date="2018-03" db="EMBL/GenBank/DDBJ databases">
        <title>Genotypic and phenotypic analysis of antagonistic Bacillus spp. isolated from rhizosphere soil of plants in Tibet.</title>
        <authorList>
            <person name="Borriss R."/>
            <person name="Lasch P."/>
            <person name="Wu L."/>
            <person name="Wu H."/>
            <person name="Gao X."/>
        </authorList>
    </citation>
    <scope>NUCLEOTIDE SEQUENCE [LARGE SCALE GENOMIC DNA]</scope>
    <source>
        <strain evidence="10 11">NMSW16</strain>
    </source>
</reference>
<dbReference type="NCBIfam" id="TIGR01766">
    <property type="entry name" value="IS200/IS605 family accessory protein TnpB-like domain"/>
    <property type="match status" value="1"/>
</dbReference>
<dbReference type="NCBIfam" id="NF040570">
    <property type="entry name" value="guided_TnpB"/>
    <property type="match status" value="1"/>
</dbReference>
<evidence type="ECO:0000256" key="3">
    <source>
        <dbReference type="ARBA" id="ARBA00022723"/>
    </source>
</evidence>
<keyword evidence="6" id="KW-0233">DNA recombination</keyword>
<keyword evidence="4" id="KW-0862">Zinc</keyword>
<keyword evidence="5" id="KW-0238">DNA-binding</keyword>
<sequence length="391" mass="45652">MKKAYLIEIKPTNEQITKINQTIGVCRYVYNLYLSKNKEIYESEGKFLRGYDFSKWLNNIHTKECDQWIKGVSSKAVKQAIMNGDKAFKNFFYGLSKFPRYKKKKKKKKKKNENVKCYFPKNNKTDWAVERHRVKIPTIGWMRLKEYGYIRKDAVVKSGTISKRAGRYFVSVLCESEETKAKPTLHSTGLGIDLGVKDFAVRSDGKTHKNINKTVKVKKIEKRLKREQRSLSRKFENIKKRGEQSVTNKRANIDKNILRVQKLHARLANIRLAYVKSVINDVVKTKPTFITVEDLNVRGMMKNRHLSKTIAKQCFYTFKTWLLTKCEEYGIELRQVDRFYPSSKLCSCCGQKKVDLKLSDRVYECDCGNVIDRDLNASINLLQAKKYTILT</sequence>
<keyword evidence="3" id="KW-0479">Metal-binding</keyword>
<dbReference type="InterPro" id="IPR021027">
    <property type="entry name" value="Transposase_put_HTH"/>
</dbReference>
<evidence type="ECO:0000259" key="8">
    <source>
        <dbReference type="Pfam" id="PF07282"/>
    </source>
</evidence>
<evidence type="ECO:0000313" key="10">
    <source>
        <dbReference type="EMBL" id="PRT43502.1"/>
    </source>
</evidence>
<name>A0ABX5E0G9_9BACI</name>
<accession>A0ABX5E0G9</accession>
<feature type="domain" description="Transposase putative helix-turn-helix" evidence="9">
    <location>
        <begin position="1"/>
        <end position="46"/>
    </location>
</feature>
<proteinExistence type="inferred from homology"/>
<comment type="caution">
    <text evidence="10">The sequence shown here is derived from an EMBL/GenBank/DDBJ whole genome shotgun (WGS) entry which is preliminary data.</text>
</comment>
<dbReference type="InterPro" id="IPR001959">
    <property type="entry name" value="Transposase"/>
</dbReference>
<evidence type="ECO:0000313" key="11">
    <source>
        <dbReference type="Proteomes" id="UP000239236"/>
    </source>
</evidence>
<evidence type="ECO:0000256" key="6">
    <source>
        <dbReference type="ARBA" id="ARBA00023172"/>
    </source>
</evidence>
<evidence type="ECO:0000256" key="5">
    <source>
        <dbReference type="ARBA" id="ARBA00023125"/>
    </source>
</evidence>
<dbReference type="Pfam" id="PF12323">
    <property type="entry name" value="HTH_OrfB_IS605"/>
    <property type="match status" value="1"/>
</dbReference>
<feature type="domain" description="Probable transposase IS891/IS1136/IS1341" evidence="7">
    <location>
        <begin position="173"/>
        <end position="304"/>
    </location>
</feature>
<keyword evidence="11" id="KW-1185">Reference proteome</keyword>
<keyword evidence="2" id="KW-0815">Transposition</keyword>
<dbReference type="RefSeq" id="WP_106101504.1">
    <property type="nucleotide sequence ID" value="NZ_PVRR01000001.1"/>
</dbReference>
<dbReference type="InterPro" id="IPR010095">
    <property type="entry name" value="Cas12f1-like_TNB"/>
</dbReference>
<evidence type="ECO:0000256" key="2">
    <source>
        <dbReference type="ARBA" id="ARBA00022578"/>
    </source>
</evidence>
<dbReference type="EMBL" id="PVRR01000001">
    <property type="protein sequence ID" value="PRT43502.1"/>
    <property type="molecule type" value="Genomic_DNA"/>
</dbReference>
<evidence type="ECO:0000259" key="7">
    <source>
        <dbReference type="Pfam" id="PF01385"/>
    </source>
</evidence>
<evidence type="ECO:0000256" key="1">
    <source>
        <dbReference type="ARBA" id="ARBA00008761"/>
    </source>
</evidence>
<gene>
    <name evidence="10" type="ORF">C6357_06110</name>
</gene>
<evidence type="ECO:0000259" key="9">
    <source>
        <dbReference type="Pfam" id="PF12323"/>
    </source>
</evidence>
<feature type="domain" description="Cas12f1-like TNB" evidence="8">
    <location>
        <begin position="315"/>
        <end position="381"/>
    </location>
</feature>
<dbReference type="Pfam" id="PF07282">
    <property type="entry name" value="Cas12f1-like_TNB"/>
    <property type="match status" value="1"/>
</dbReference>
<comment type="similarity">
    <text evidence="1">In the C-terminal section; belongs to the transposase 35 family.</text>
</comment>
<organism evidence="10 11">
    <name type="scientific">Bacillus wiedmannii</name>
    <dbReference type="NCBI Taxonomy" id="1890302"/>
    <lineage>
        <taxon>Bacteria</taxon>
        <taxon>Bacillati</taxon>
        <taxon>Bacillota</taxon>
        <taxon>Bacilli</taxon>
        <taxon>Bacillales</taxon>
        <taxon>Bacillaceae</taxon>
        <taxon>Bacillus</taxon>
        <taxon>Bacillus cereus group</taxon>
    </lineage>
</organism>
<evidence type="ECO:0000256" key="4">
    <source>
        <dbReference type="ARBA" id="ARBA00022833"/>
    </source>
</evidence>
<dbReference type="Proteomes" id="UP000239236">
    <property type="component" value="Unassembled WGS sequence"/>
</dbReference>